<protein>
    <submittedName>
        <fullName evidence="1">Uncharacterized protein</fullName>
    </submittedName>
</protein>
<reference evidence="1" key="1">
    <citation type="journal article" date="2015" name="Nature">
        <title>Complex archaea that bridge the gap between prokaryotes and eukaryotes.</title>
        <authorList>
            <person name="Spang A."/>
            <person name="Saw J.H."/>
            <person name="Jorgensen S.L."/>
            <person name="Zaremba-Niedzwiedzka K."/>
            <person name="Martijn J."/>
            <person name="Lind A.E."/>
            <person name="van Eijk R."/>
            <person name="Schleper C."/>
            <person name="Guy L."/>
            <person name="Ettema T.J."/>
        </authorList>
    </citation>
    <scope>NUCLEOTIDE SEQUENCE</scope>
</reference>
<comment type="caution">
    <text evidence="1">The sequence shown here is derived from an EMBL/GenBank/DDBJ whole genome shotgun (WGS) entry which is preliminary data.</text>
</comment>
<name>A0A0F9L213_9ZZZZ</name>
<accession>A0A0F9L213</accession>
<dbReference type="EMBL" id="LAZR01012150">
    <property type="protein sequence ID" value="KKM32244.1"/>
    <property type="molecule type" value="Genomic_DNA"/>
</dbReference>
<feature type="non-terminal residue" evidence="1">
    <location>
        <position position="1"/>
    </location>
</feature>
<gene>
    <name evidence="1" type="ORF">LCGC14_1565930</name>
</gene>
<organism evidence="1">
    <name type="scientific">marine sediment metagenome</name>
    <dbReference type="NCBI Taxonomy" id="412755"/>
    <lineage>
        <taxon>unclassified sequences</taxon>
        <taxon>metagenomes</taxon>
        <taxon>ecological metagenomes</taxon>
    </lineage>
</organism>
<sequence>TCLVIIMFIIFMGWSYHLVVKENIPNPSLLVAALGIEAMRQQQSIRVQLLGQSQEAAMRNLASRPAMQEMALIINNGIIE</sequence>
<evidence type="ECO:0000313" key="1">
    <source>
        <dbReference type="EMBL" id="KKM32244.1"/>
    </source>
</evidence>
<proteinExistence type="predicted"/>
<dbReference type="AlphaFoldDB" id="A0A0F9L213"/>